<comment type="caution">
    <text evidence="1">The sequence shown here is derived from an EMBL/GenBank/DDBJ whole genome shotgun (WGS) entry which is preliminary data.</text>
</comment>
<reference evidence="1 2" key="1">
    <citation type="journal article" date="2019" name="Commun. Biol.">
        <title>The bagworm genome reveals a unique fibroin gene that provides high tensile strength.</title>
        <authorList>
            <person name="Kono N."/>
            <person name="Nakamura H."/>
            <person name="Ohtoshi R."/>
            <person name="Tomita M."/>
            <person name="Numata K."/>
            <person name="Arakawa K."/>
        </authorList>
    </citation>
    <scope>NUCLEOTIDE SEQUENCE [LARGE SCALE GENOMIC DNA]</scope>
</reference>
<sequence length="69" mass="7852">MRDRMGTSYHVVRGGQRRMCCIFLIDPRVGGGLRAAYHRAPWAGVAQLDAPRATTVWDVRIFYGCFSYD</sequence>
<dbReference type="EMBL" id="BGZK01000186">
    <property type="protein sequence ID" value="GBP26850.1"/>
    <property type="molecule type" value="Genomic_DNA"/>
</dbReference>
<gene>
    <name evidence="1" type="ORF">EVAR_16430_1</name>
</gene>
<dbReference type="AlphaFoldDB" id="A0A4C1UL14"/>
<organism evidence="1 2">
    <name type="scientific">Eumeta variegata</name>
    <name type="common">Bagworm moth</name>
    <name type="synonym">Eumeta japonica</name>
    <dbReference type="NCBI Taxonomy" id="151549"/>
    <lineage>
        <taxon>Eukaryota</taxon>
        <taxon>Metazoa</taxon>
        <taxon>Ecdysozoa</taxon>
        <taxon>Arthropoda</taxon>
        <taxon>Hexapoda</taxon>
        <taxon>Insecta</taxon>
        <taxon>Pterygota</taxon>
        <taxon>Neoptera</taxon>
        <taxon>Endopterygota</taxon>
        <taxon>Lepidoptera</taxon>
        <taxon>Glossata</taxon>
        <taxon>Ditrysia</taxon>
        <taxon>Tineoidea</taxon>
        <taxon>Psychidae</taxon>
        <taxon>Oiketicinae</taxon>
        <taxon>Eumeta</taxon>
    </lineage>
</organism>
<evidence type="ECO:0000313" key="1">
    <source>
        <dbReference type="EMBL" id="GBP26850.1"/>
    </source>
</evidence>
<keyword evidence="2" id="KW-1185">Reference proteome</keyword>
<accession>A0A4C1UL14</accession>
<dbReference type="Proteomes" id="UP000299102">
    <property type="component" value="Unassembled WGS sequence"/>
</dbReference>
<proteinExistence type="predicted"/>
<protein>
    <submittedName>
        <fullName evidence="1">Uncharacterized protein</fullName>
    </submittedName>
</protein>
<name>A0A4C1UL14_EUMVA</name>
<evidence type="ECO:0000313" key="2">
    <source>
        <dbReference type="Proteomes" id="UP000299102"/>
    </source>
</evidence>